<dbReference type="Proteomes" id="UP000325113">
    <property type="component" value="Unassembled WGS sequence"/>
</dbReference>
<feature type="region of interest" description="Disordered" evidence="1">
    <location>
        <begin position="123"/>
        <end position="201"/>
    </location>
</feature>
<dbReference type="SUPFAM" id="SSF49879">
    <property type="entry name" value="SMAD/FHA domain"/>
    <property type="match status" value="1"/>
</dbReference>
<protein>
    <recommendedName>
        <fullName evidence="2">FHA domain-containing protein</fullName>
    </recommendedName>
</protein>
<reference evidence="5 6" key="1">
    <citation type="submission" date="2019-07" db="EMBL/GenBank/DDBJ databases">
        <title>Genomes of Cafeteria roenbergensis.</title>
        <authorList>
            <person name="Fischer M.G."/>
            <person name="Hackl T."/>
            <person name="Roman M."/>
        </authorList>
    </citation>
    <scope>NUCLEOTIDE SEQUENCE [LARGE SCALE GENOMIC DNA]</scope>
    <source>
        <strain evidence="3 6">Cflag</strain>
        <strain evidence="4 5">E4-10P</strain>
    </source>
</reference>
<name>A0A5A8D888_CAFRO</name>
<dbReference type="PROSITE" id="PS50006">
    <property type="entry name" value="FHA_DOMAIN"/>
    <property type="match status" value="1"/>
</dbReference>
<feature type="region of interest" description="Disordered" evidence="1">
    <location>
        <begin position="21"/>
        <end position="40"/>
    </location>
</feature>
<dbReference type="CDD" id="cd00060">
    <property type="entry name" value="FHA"/>
    <property type="match status" value="1"/>
</dbReference>
<dbReference type="AlphaFoldDB" id="A0A5A8D888"/>
<evidence type="ECO:0000259" key="2">
    <source>
        <dbReference type="PROSITE" id="PS50006"/>
    </source>
</evidence>
<feature type="compositionally biased region" description="Low complexity" evidence="1">
    <location>
        <begin position="162"/>
        <end position="172"/>
    </location>
</feature>
<evidence type="ECO:0000313" key="5">
    <source>
        <dbReference type="Proteomes" id="UP000322899"/>
    </source>
</evidence>
<gene>
    <name evidence="4" type="ORF">FNF27_04120</name>
    <name evidence="3" type="ORF">FNF31_04491</name>
</gene>
<feature type="compositionally biased region" description="Low complexity" evidence="1">
    <location>
        <begin position="123"/>
        <end position="133"/>
    </location>
</feature>
<proteinExistence type="predicted"/>
<evidence type="ECO:0000313" key="6">
    <source>
        <dbReference type="Proteomes" id="UP000325113"/>
    </source>
</evidence>
<dbReference type="EMBL" id="VLTM01000047">
    <property type="protein sequence ID" value="KAA0160181.1"/>
    <property type="molecule type" value="Genomic_DNA"/>
</dbReference>
<comment type="caution">
    <text evidence="3">The sequence shown here is derived from an EMBL/GenBank/DDBJ whole genome shotgun (WGS) entry which is preliminary data.</text>
</comment>
<organism evidence="3 6">
    <name type="scientific">Cafeteria roenbergensis</name>
    <name type="common">Marine flagellate</name>
    <dbReference type="NCBI Taxonomy" id="33653"/>
    <lineage>
        <taxon>Eukaryota</taxon>
        <taxon>Sar</taxon>
        <taxon>Stramenopiles</taxon>
        <taxon>Bigyra</taxon>
        <taxon>Opalozoa</taxon>
        <taxon>Bicosoecida</taxon>
        <taxon>Cafeteriaceae</taxon>
        <taxon>Cafeteria</taxon>
    </lineage>
</organism>
<dbReference type="InterPro" id="IPR000253">
    <property type="entry name" value="FHA_dom"/>
</dbReference>
<evidence type="ECO:0000313" key="4">
    <source>
        <dbReference type="EMBL" id="KAA0174328.1"/>
    </source>
</evidence>
<sequence length="201" mass="20537">MSALLDITHGPSAGTQFRVTPGAPISVGRGSDNGPGKIKDPSISRVHGTFSVVEGTGLQFRDNSRNGTWLVRAGQQTPAATLRKDSDIEEAHMAEGDRIMLGHTTIVVASVSLAPPAAAAAAAASSRGAGSRTGSRRTSRTRRASDVEAEAILSHPFSQLLAAGPPADRGAPPGAPPRARKPDDLPADVLSSVGRAAIGKV</sequence>
<accession>A0A5A8D888</accession>
<dbReference type="Pfam" id="PF00498">
    <property type="entry name" value="FHA"/>
    <property type="match status" value="1"/>
</dbReference>
<feature type="domain" description="FHA" evidence="2">
    <location>
        <begin position="25"/>
        <end position="70"/>
    </location>
</feature>
<dbReference type="EMBL" id="VLTO01000023">
    <property type="protein sequence ID" value="KAA0174328.1"/>
    <property type="molecule type" value="Genomic_DNA"/>
</dbReference>
<dbReference type="Gene3D" id="2.60.200.20">
    <property type="match status" value="1"/>
</dbReference>
<dbReference type="Proteomes" id="UP000322899">
    <property type="component" value="Unassembled WGS sequence"/>
</dbReference>
<evidence type="ECO:0000313" key="3">
    <source>
        <dbReference type="EMBL" id="KAA0160181.1"/>
    </source>
</evidence>
<dbReference type="OrthoDB" id="10579545at2759"/>
<dbReference type="InterPro" id="IPR008984">
    <property type="entry name" value="SMAD_FHA_dom_sf"/>
</dbReference>
<evidence type="ECO:0000256" key="1">
    <source>
        <dbReference type="SAM" id="MobiDB-lite"/>
    </source>
</evidence>